<evidence type="ECO:0000313" key="5">
    <source>
        <dbReference type="Proteomes" id="UP000659654"/>
    </source>
</evidence>
<evidence type="ECO:0000256" key="1">
    <source>
        <dbReference type="SAM" id="Phobius"/>
    </source>
</evidence>
<feature type="transmembrane region" description="Helical" evidence="1">
    <location>
        <begin position="37"/>
        <end position="57"/>
    </location>
</feature>
<dbReference type="Proteomes" id="UP000659654">
    <property type="component" value="Unassembled WGS sequence"/>
</dbReference>
<keyword evidence="1" id="KW-0812">Transmembrane</keyword>
<dbReference type="EMBL" id="CAJFDI010000002">
    <property type="protein sequence ID" value="CAD5214174.1"/>
    <property type="molecule type" value="Genomic_DNA"/>
</dbReference>
<name>A0A1I7SH23_BURXY</name>
<evidence type="ECO:0000313" key="2">
    <source>
        <dbReference type="EMBL" id="CAD5214174.1"/>
    </source>
</evidence>
<evidence type="ECO:0000313" key="6">
    <source>
        <dbReference type="WBParaSite" id="BXY_1233800.1"/>
    </source>
</evidence>
<protein>
    <submittedName>
        <fullName evidence="2">(pine wood nematode) hypothetical protein</fullName>
    </submittedName>
</protein>
<evidence type="ECO:0000313" key="4">
    <source>
        <dbReference type="Proteomes" id="UP000095284"/>
    </source>
</evidence>
<reference evidence="3" key="2">
    <citation type="submission" date="2020-08" db="EMBL/GenBank/DDBJ databases">
        <authorList>
            <person name="Kikuchi T."/>
        </authorList>
    </citation>
    <scope>NUCLEOTIDE SEQUENCE</scope>
    <source>
        <strain evidence="2">Ka4C1</strain>
    </source>
</reference>
<proteinExistence type="predicted"/>
<sequence length="104" mass="11681">MADQNGGNNSRESVAQPHFVAGSIIIFEPSLRAQVPVQGILFLTFVACSLRIFLALIKIKKYRAKRLAKGRPPILDEKEYYNVAADGPIDEEWKEKLQIKGPQK</sequence>
<dbReference type="AlphaFoldDB" id="A0A1I7SH23"/>
<organism evidence="4 6">
    <name type="scientific">Bursaphelenchus xylophilus</name>
    <name type="common">Pinewood nematode worm</name>
    <name type="synonym">Aphelenchoides xylophilus</name>
    <dbReference type="NCBI Taxonomy" id="6326"/>
    <lineage>
        <taxon>Eukaryota</taxon>
        <taxon>Metazoa</taxon>
        <taxon>Ecdysozoa</taxon>
        <taxon>Nematoda</taxon>
        <taxon>Chromadorea</taxon>
        <taxon>Rhabditida</taxon>
        <taxon>Tylenchina</taxon>
        <taxon>Tylenchomorpha</taxon>
        <taxon>Aphelenchoidea</taxon>
        <taxon>Aphelenchoididae</taxon>
        <taxon>Bursaphelenchus</taxon>
    </lineage>
</organism>
<dbReference type="Proteomes" id="UP000582659">
    <property type="component" value="Unassembled WGS sequence"/>
</dbReference>
<reference evidence="6" key="1">
    <citation type="submission" date="2016-11" db="UniProtKB">
        <authorList>
            <consortium name="WormBaseParasite"/>
        </authorList>
    </citation>
    <scope>IDENTIFICATION</scope>
</reference>
<gene>
    <name evidence="2" type="ORF">BXYJ_LOCUS3398</name>
</gene>
<dbReference type="Proteomes" id="UP000095284">
    <property type="component" value="Unplaced"/>
</dbReference>
<accession>A0A1I7SH23</accession>
<dbReference type="EMBL" id="CAJFCV020000002">
    <property type="protein sequence ID" value="CAG9094311.1"/>
    <property type="molecule type" value="Genomic_DNA"/>
</dbReference>
<keyword evidence="1" id="KW-1133">Transmembrane helix</keyword>
<keyword evidence="5" id="KW-1185">Reference proteome</keyword>
<dbReference type="WBParaSite" id="BXY_1233800.1">
    <property type="protein sequence ID" value="BXY_1233800.1"/>
    <property type="gene ID" value="BXY_1233800"/>
</dbReference>
<evidence type="ECO:0000313" key="3">
    <source>
        <dbReference type="EMBL" id="CAG9094311.1"/>
    </source>
</evidence>
<keyword evidence="1" id="KW-0472">Membrane</keyword>